<dbReference type="Pfam" id="PF13472">
    <property type="entry name" value="Lipase_GDSL_2"/>
    <property type="match status" value="1"/>
</dbReference>
<dbReference type="Gene3D" id="3.40.50.1110">
    <property type="entry name" value="SGNH hydrolase"/>
    <property type="match status" value="1"/>
</dbReference>
<dbReference type="InterPro" id="IPR051532">
    <property type="entry name" value="Ester_Hydrolysis_Enzymes"/>
</dbReference>
<dbReference type="GO" id="GO:0004622">
    <property type="term" value="F:phosphatidylcholine lysophospholipase activity"/>
    <property type="evidence" value="ECO:0007669"/>
    <property type="project" value="TreeGrafter"/>
</dbReference>
<proteinExistence type="predicted"/>
<feature type="compositionally biased region" description="Basic and acidic residues" evidence="1">
    <location>
        <begin position="1"/>
        <end position="14"/>
    </location>
</feature>
<evidence type="ECO:0000313" key="4">
    <source>
        <dbReference type="Proteomes" id="UP000321379"/>
    </source>
</evidence>
<dbReference type="RefSeq" id="WP_147783663.1">
    <property type="nucleotide sequence ID" value="NZ_VRMG01000007.1"/>
</dbReference>
<sequence length="274" mass="29562">MTTERDKTERDKTAQPKAAAAGTATVRTLRPNILSRLVAVTLSPVLIVQARRARRIIPRLPDAAEPWSGTLAGPHPVRLLVLGDSTAAGVGADTQNDALPGNLAREVARVTGRGTRWHAVGENGATARDLLQRFVGTATEQSYDLVFLSIGANDALALRSRLAFARDVRELVARLRAASPDALILVSLMPRFDRFSSLVNPLRWNLALHAASLDDGARAAVGGLDRVFAIPKPPPYTPTFWASDLFHPSASGYREWIEFAIGVVPSELLNGLVR</sequence>
<keyword evidence="3" id="KW-0378">Hydrolase</keyword>
<accession>A0A5C8URA5</accession>
<evidence type="ECO:0000256" key="1">
    <source>
        <dbReference type="SAM" id="MobiDB-lite"/>
    </source>
</evidence>
<dbReference type="PANTHER" id="PTHR30383">
    <property type="entry name" value="THIOESTERASE 1/PROTEASE 1/LYSOPHOSPHOLIPASE L1"/>
    <property type="match status" value="1"/>
</dbReference>
<dbReference type="InterPro" id="IPR036514">
    <property type="entry name" value="SGNH_hydro_sf"/>
</dbReference>
<organism evidence="3 4">
    <name type="scientific">Lacisediminihabitans profunda</name>
    <dbReference type="NCBI Taxonomy" id="2594790"/>
    <lineage>
        <taxon>Bacteria</taxon>
        <taxon>Bacillati</taxon>
        <taxon>Actinomycetota</taxon>
        <taxon>Actinomycetes</taxon>
        <taxon>Micrococcales</taxon>
        <taxon>Microbacteriaceae</taxon>
        <taxon>Lacisediminihabitans</taxon>
    </lineage>
</organism>
<comment type="caution">
    <text evidence="3">The sequence shown here is derived from an EMBL/GenBank/DDBJ whole genome shotgun (WGS) entry which is preliminary data.</text>
</comment>
<keyword evidence="4" id="KW-1185">Reference proteome</keyword>
<evidence type="ECO:0000259" key="2">
    <source>
        <dbReference type="Pfam" id="PF13472"/>
    </source>
</evidence>
<dbReference type="PANTHER" id="PTHR30383:SF5">
    <property type="entry name" value="SGNH HYDROLASE-TYPE ESTERASE DOMAIN-CONTAINING PROTEIN"/>
    <property type="match status" value="1"/>
</dbReference>
<dbReference type="Proteomes" id="UP000321379">
    <property type="component" value="Unassembled WGS sequence"/>
</dbReference>
<dbReference type="InterPro" id="IPR013830">
    <property type="entry name" value="SGNH_hydro"/>
</dbReference>
<evidence type="ECO:0000313" key="3">
    <source>
        <dbReference type="EMBL" id="TXN30480.1"/>
    </source>
</evidence>
<protein>
    <submittedName>
        <fullName evidence="3">SGNH/GDSL hydrolase family protein</fullName>
    </submittedName>
</protein>
<dbReference type="EMBL" id="VRMG01000007">
    <property type="protein sequence ID" value="TXN30480.1"/>
    <property type="molecule type" value="Genomic_DNA"/>
</dbReference>
<reference evidence="3 4" key="1">
    <citation type="submission" date="2019-08" db="EMBL/GenBank/DDBJ databases">
        <title>Bacterial whole genome sequence for Glaciihabitans sp. CHu50b-6-2.</title>
        <authorList>
            <person name="Jin L."/>
        </authorList>
    </citation>
    <scope>NUCLEOTIDE SEQUENCE [LARGE SCALE GENOMIC DNA]</scope>
    <source>
        <strain evidence="3 4">CHu50b-6-2</strain>
    </source>
</reference>
<dbReference type="SUPFAM" id="SSF52266">
    <property type="entry name" value="SGNH hydrolase"/>
    <property type="match status" value="1"/>
</dbReference>
<feature type="domain" description="SGNH hydrolase-type esterase" evidence="2">
    <location>
        <begin position="81"/>
        <end position="254"/>
    </location>
</feature>
<dbReference type="AlphaFoldDB" id="A0A5C8URA5"/>
<gene>
    <name evidence="3" type="ORF">FVP33_10855</name>
</gene>
<name>A0A5C8URA5_9MICO</name>
<dbReference type="CDD" id="cd01836">
    <property type="entry name" value="FeeA_FeeB_like"/>
    <property type="match status" value="1"/>
</dbReference>
<feature type="region of interest" description="Disordered" evidence="1">
    <location>
        <begin position="1"/>
        <end position="23"/>
    </location>
</feature>